<reference evidence="2" key="2">
    <citation type="journal article" date="2021" name="PeerJ">
        <title>Extensive microbial diversity within the chicken gut microbiome revealed by metagenomics and culture.</title>
        <authorList>
            <person name="Gilroy R."/>
            <person name="Ravi A."/>
            <person name="Getino M."/>
            <person name="Pursley I."/>
            <person name="Horton D.L."/>
            <person name="Alikhan N.F."/>
            <person name="Baker D."/>
            <person name="Gharbi K."/>
            <person name="Hall N."/>
            <person name="Watson M."/>
            <person name="Adriaenssens E.M."/>
            <person name="Foster-Nyarko E."/>
            <person name="Jarju S."/>
            <person name="Secka A."/>
            <person name="Antonio M."/>
            <person name="Oren A."/>
            <person name="Chaudhuri R.R."/>
            <person name="La Ragione R."/>
            <person name="Hildebrand F."/>
            <person name="Pallen M.J."/>
        </authorList>
    </citation>
    <scope>NUCLEOTIDE SEQUENCE</scope>
    <source>
        <strain evidence="2">10037</strain>
    </source>
</reference>
<dbReference type="Proteomes" id="UP000823597">
    <property type="component" value="Unassembled WGS sequence"/>
</dbReference>
<keyword evidence="1" id="KW-0472">Membrane</keyword>
<reference evidence="2" key="1">
    <citation type="submission" date="2020-10" db="EMBL/GenBank/DDBJ databases">
        <authorList>
            <person name="Gilroy R."/>
        </authorList>
    </citation>
    <scope>NUCLEOTIDE SEQUENCE</scope>
    <source>
        <strain evidence="2">10037</strain>
    </source>
</reference>
<dbReference type="AlphaFoldDB" id="A0A9D9I376"/>
<proteinExistence type="predicted"/>
<gene>
    <name evidence="2" type="ORF">IAB93_03955</name>
</gene>
<feature type="transmembrane region" description="Helical" evidence="1">
    <location>
        <begin position="100"/>
        <end position="123"/>
    </location>
</feature>
<evidence type="ECO:0000313" key="3">
    <source>
        <dbReference type="Proteomes" id="UP000823597"/>
    </source>
</evidence>
<keyword evidence="1" id="KW-0812">Transmembrane</keyword>
<evidence type="ECO:0000313" key="2">
    <source>
        <dbReference type="EMBL" id="MBO8465135.1"/>
    </source>
</evidence>
<keyword evidence="1" id="KW-1133">Transmembrane helix</keyword>
<name>A0A9D9I376_9BACT</name>
<dbReference type="EMBL" id="JADIME010000041">
    <property type="protein sequence ID" value="MBO8465135.1"/>
    <property type="molecule type" value="Genomic_DNA"/>
</dbReference>
<protein>
    <submittedName>
        <fullName evidence="2">Uncharacterized protein</fullName>
    </submittedName>
</protein>
<organism evidence="2 3">
    <name type="scientific">Candidatus Merdivivens pullistercoris</name>
    <dbReference type="NCBI Taxonomy" id="2840873"/>
    <lineage>
        <taxon>Bacteria</taxon>
        <taxon>Pseudomonadati</taxon>
        <taxon>Bacteroidota</taxon>
        <taxon>Bacteroidia</taxon>
        <taxon>Bacteroidales</taxon>
        <taxon>Muribaculaceae</taxon>
        <taxon>Muribaculaceae incertae sedis</taxon>
        <taxon>Candidatus Merdivivens</taxon>
    </lineage>
</organism>
<accession>A0A9D9I376</accession>
<sequence>MNRKEQIECLKNEVCKKFGRTVEVSSDFSALSLSIQETTSESVSPSTLKRIFGYVKYGAEPSVATLSILSRYVGYAGWSDFCEKRTGEDSKVQGRTGRRLPIWMIALFSTVAMAAACVVIIVLKPRDVPKLDSLAGRKDTLVVLSEGDPVEIPVKDPVQIKYDSVLCKCLSESKIQCDTVLAQYGKMDIVDYWHYVNKEYSRIVFTDIKKLVEEEVGKTFPDEVECEIYGSEIFSKCRDYCVNKLFVDFPKDELQAAFDRLSYNKDS</sequence>
<comment type="caution">
    <text evidence="2">The sequence shown here is derived from an EMBL/GenBank/DDBJ whole genome shotgun (WGS) entry which is preliminary data.</text>
</comment>
<evidence type="ECO:0000256" key="1">
    <source>
        <dbReference type="SAM" id="Phobius"/>
    </source>
</evidence>